<protein>
    <submittedName>
        <fullName evidence="2">Uncharacterized protein</fullName>
    </submittedName>
</protein>
<feature type="signal peptide" evidence="1">
    <location>
        <begin position="1"/>
        <end position="18"/>
    </location>
</feature>
<comment type="caution">
    <text evidence="2">The sequence shown here is derived from an EMBL/GenBank/DDBJ whole genome shotgun (WGS) entry which is preliminary data.</text>
</comment>
<evidence type="ECO:0000313" key="3">
    <source>
        <dbReference type="Proteomes" id="UP000582837"/>
    </source>
</evidence>
<gene>
    <name evidence="2" type="ORF">HNQ61_000761</name>
</gene>
<name>A0A841GX03_9BACT</name>
<organism evidence="2 3">
    <name type="scientific">Longimicrobium terrae</name>
    <dbReference type="NCBI Taxonomy" id="1639882"/>
    <lineage>
        <taxon>Bacteria</taxon>
        <taxon>Pseudomonadati</taxon>
        <taxon>Gemmatimonadota</taxon>
        <taxon>Longimicrobiia</taxon>
        <taxon>Longimicrobiales</taxon>
        <taxon>Longimicrobiaceae</taxon>
        <taxon>Longimicrobium</taxon>
    </lineage>
</organism>
<evidence type="ECO:0000256" key="1">
    <source>
        <dbReference type="SAM" id="SignalP"/>
    </source>
</evidence>
<dbReference type="Proteomes" id="UP000582837">
    <property type="component" value="Unassembled WGS sequence"/>
</dbReference>
<proteinExistence type="predicted"/>
<accession>A0A841GX03</accession>
<feature type="chain" id="PRO_5032587224" evidence="1">
    <location>
        <begin position="19"/>
        <end position="199"/>
    </location>
</feature>
<evidence type="ECO:0000313" key="2">
    <source>
        <dbReference type="EMBL" id="MBB6069146.1"/>
    </source>
</evidence>
<keyword evidence="1" id="KW-0732">Signal</keyword>
<dbReference type="AlphaFoldDB" id="A0A841GX03"/>
<keyword evidence="3" id="KW-1185">Reference proteome</keyword>
<sequence>MRCLLAGLLMLAPAVPLAAQPASPTASGATISAPAVPATLAGLRLSETSIFTNPQQGTQYRYVDGVNLYIDVAVQASPTQVETAGSAAFIINRGVEGFKRLPETTPGGIPRFQVVLDSAYSASLGLRTVPAHVVAARLQRGPQQRYEAWYFFVSGPRYVRVMVNSIGTSTVPEDAPEVRRRVDLFMEALLPALSAAWGL</sequence>
<dbReference type="RefSeq" id="WP_170038154.1">
    <property type="nucleotide sequence ID" value="NZ_JABDTL010000002.1"/>
</dbReference>
<dbReference type="EMBL" id="JACHIA010000002">
    <property type="protein sequence ID" value="MBB6069146.1"/>
    <property type="molecule type" value="Genomic_DNA"/>
</dbReference>
<reference evidence="2 3" key="1">
    <citation type="submission" date="2020-08" db="EMBL/GenBank/DDBJ databases">
        <title>Genomic Encyclopedia of Type Strains, Phase IV (KMG-IV): sequencing the most valuable type-strain genomes for metagenomic binning, comparative biology and taxonomic classification.</title>
        <authorList>
            <person name="Goeker M."/>
        </authorList>
    </citation>
    <scope>NUCLEOTIDE SEQUENCE [LARGE SCALE GENOMIC DNA]</scope>
    <source>
        <strain evidence="2 3">DSM 29007</strain>
    </source>
</reference>